<organism evidence="1 2">
    <name type="scientific">Portunus trituberculatus</name>
    <name type="common">Swimming crab</name>
    <name type="synonym">Neptunus trituberculatus</name>
    <dbReference type="NCBI Taxonomy" id="210409"/>
    <lineage>
        <taxon>Eukaryota</taxon>
        <taxon>Metazoa</taxon>
        <taxon>Ecdysozoa</taxon>
        <taxon>Arthropoda</taxon>
        <taxon>Crustacea</taxon>
        <taxon>Multicrustacea</taxon>
        <taxon>Malacostraca</taxon>
        <taxon>Eumalacostraca</taxon>
        <taxon>Eucarida</taxon>
        <taxon>Decapoda</taxon>
        <taxon>Pleocyemata</taxon>
        <taxon>Brachyura</taxon>
        <taxon>Eubrachyura</taxon>
        <taxon>Portunoidea</taxon>
        <taxon>Portunidae</taxon>
        <taxon>Portuninae</taxon>
        <taxon>Portunus</taxon>
    </lineage>
</organism>
<reference evidence="1 2" key="1">
    <citation type="submission" date="2019-05" db="EMBL/GenBank/DDBJ databases">
        <title>Another draft genome of Portunus trituberculatus and its Hox gene families provides insights of decapod evolution.</title>
        <authorList>
            <person name="Jeong J.-H."/>
            <person name="Song I."/>
            <person name="Kim S."/>
            <person name="Choi T."/>
            <person name="Kim D."/>
            <person name="Ryu S."/>
            <person name="Kim W."/>
        </authorList>
    </citation>
    <scope>NUCLEOTIDE SEQUENCE [LARGE SCALE GENOMIC DNA]</scope>
    <source>
        <tissue evidence="1">Muscle</tissue>
    </source>
</reference>
<accession>A0A5B7CE79</accession>
<dbReference type="AlphaFoldDB" id="A0A5B7CE79"/>
<protein>
    <submittedName>
        <fullName evidence="1">Uncharacterized protein</fullName>
    </submittedName>
</protein>
<keyword evidence="2" id="KW-1185">Reference proteome</keyword>
<comment type="caution">
    <text evidence="1">The sequence shown here is derived from an EMBL/GenBank/DDBJ whole genome shotgun (WGS) entry which is preliminary data.</text>
</comment>
<evidence type="ECO:0000313" key="2">
    <source>
        <dbReference type="Proteomes" id="UP000324222"/>
    </source>
</evidence>
<dbReference type="EMBL" id="VSRR010000002">
    <property type="protein sequence ID" value="MPC07520.1"/>
    <property type="molecule type" value="Genomic_DNA"/>
</dbReference>
<sequence length="110" mass="12572">MEPQCSDCDSGPFEFYHRYTGNARRRNNDLTVEANREVFRSKCHFICVGAAAILCLTGAKGRRMAGHRHRMAWRTKAQRCVTYPQEHVIFLQGGTQVTPFLLKGQTLQLD</sequence>
<name>A0A5B7CE79_PORTR</name>
<gene>
    <name evidence="1" type="ORF">E2C01_000082</name>
</gene>
<dbReference type="Proteomes" id="UP000324222">
    <property type="component" value="Unassembled WGS sequence"/>
</dbReference>
<proteinExistence type="predicted"/>
<evidence type="ECO:0000313" key="1">
    <source>
        <dbReference type="EMBL" id="MPC07520.1"/>
    </source>
</evidence>